<sequence length="83" mass="9370">MDRTDFLCCVECQTRLTMASMQNCSWNSHNVTFPATDIFLGAVAAYVINQHYNEISFTRLAVLYSSGSSVLPQWMVLCLLLLD</sequence>
<dbReference type="Proteomes" id="UP000228934">
    <property type="component" value="Unassembled WGS sequence"/>
</dbReference>
<gene>
    <name evidence="1" type="ORF">AB205_0177310</name>
</gene>
<protein>
    <submittedName>
        <fullName evidence="1">Uncharacterized protein</fullName>
    </submittedName>
</protein>
<dbReference type="EMBL" id="KV943470">
    <property type="protein sequence ID" value="PIO28076.1"/>
    <property type="molecule type" value="Genomic_DNA"/>
</dbReference>
<evidence type="ECO:0000313" key="2">
    <source>
        <dbReference type="Proteomes" id="UP000228934"/>
    </source>
</evidence>
<organism evidence="1 2">
    <name type="scientific">Aquarana catesbeiana</name>
    <name type="common">American bullfrog</name>
    <name type="synonym">Rana catesbeiana</name>
    <dbReference type="NCBI Taxonomy" id="8400"/>
    <lineage>
        <taxon>Eukaryota</taxon>
        <taxon>Metazoa</taxon>
        <taxon>Chordata</taxon>
        <taxon>Craniata</taxon>
        <taxon>Vertebrata</taxon>
        <taxon>Euteleostomi</taxon>
        <taxon>Amphibia</taxon>
        <taxon>Batrachia</taxon>
        <taxon>Anura</taxon>
        <taxon>Neobatrachia</taxon>
        <taxon>Ranoidea</taxon>
        <taxon>Ranidae</taxon>
        <taxon>Aquarana</taxon>
    </lineage>
</organism>
<proteinExistence type="predicted"/>
<name>A0A2G9RJI6_AQUCT</name>
<keyword evidence="2" id="KW-1185">Reference proteome</keyword>
<accession>A0A2G9RJI6</accession>
<dbReference type="AlphaFoldDB" id="A0A2G9RJI6"/>
<reference evidence="2" key="1">
    <citation type="journal article" date="2017" name="Nat. Commun.">
        <title>The North American bullfrog draft genome provides insight into hormonal regulation of long noncoding RNA.</title>
        <authorList>
            <person name="Hammond S.A."/>
            <person name="Warren R.L."/>
            <person name="Vandervalk B.P."/>
            <person name="Kucuk E."/>
            <person name="Khan H."/>
            <person name="Gibb E.A."/>
            <person name="Pandoh P."/>
            <person name="Kirk H."/>
            <person name="Zhao Y."/>
            <person name="Jones M."/>
            <person name="Mungall A.J."/>
            <person name="Coope R."/>
            <person name="Pleasance S."/>
            <person name="Moore R.A."/>
            <person name="Holt R.A."/>
            <person name="Round J.M."/>
            <person name="Ohora S."/>
            <person name="Walle B.V."/>
            <person name="Veldhoen N."/>
            <person name="Helbing C.C."/>
            <person name="Birol I."/>
        </authorList>
    </citation>
    <scope>NUCLEOTIDE SEQUENCE [LARGE SCALE GENOMIC DNA]</scope>
</reference>
<evidence type="ECO:0000313" key="1">
    <source>
        <dbReference type="EMBL" id="PIO28076.1"/>
    </source>
</evidence>